<dbReference type="SUPFAM" id="SSF53335">
    <property type="entry name" value="S-adenosyl-L-methionine-dependent methyltransferases"/>
    <property type="match status" value="1"/>
</dbReference>
<comment type="caution">
    <text evidence="2">The sequence shown here is derived from an EMBL/GenBank/DDBJ whole genome shotgun (WGS) entry which is preliminary data.</text>
</comment>
<dbReference type="Gene3D" id="3.40.50.150">
    <property type="entry name" value="Vaccinia Virus protein VP39"/>
    <property type="match status" value="1"/>
</dbReference>
<organism evidence="2 3">
    <name type="scientific">Lasiosphaeris hirsuta</name>
    <dbReference type="NCBI Taxonomy" id="260670"/>
    <lineage>
        <taxon>Eukaryota</taxon>
        <taxon>Fungi</taxon>
        <taxon>Dikarya</taxon>
        <taxon>Ascomycota</taxon>
        <taxon>Pezizomycotina</taxon>
        <taxon>Sordariomycetes</taxon>
        <taxon>Sordariomycetidae</taxon>
        <taxon>Sordariales</taxon>
        <taxon>Lasiosphaeriaceae</taxon>
        <taxon>Lasiosphaeris</taxon>
    </lineage>
</organism>
<dbReference type="InterPro" id="IPR013217">
    <property type="entry name" value="Methyltransf_12"/>
</dbReference>
<dbReference type="AlphaFoldDB" id="A0AA40APB4"/>
<dbReference type="GO" id="GO:0032259">
    <property type="term" value="P:methylation"/>
    <property type="evidence" value="ECO:0007669"/>
    <property type="project" value="UniProtKB-KW"/>
</dbReference>
<dbReference type="Pfam" id="PF08242">
    <property type="entry name" value="Methyltransf_12"/>
    <property type="match status" value="1"/>
</dbReference>
<reference evidence="2" key="1">
    <citation type="submission" date="2023-06" db="EMBL/GenBank/DDBJ databases">
        <title>Genome-scale phylogeny and comparative genomics of the fungal order Sordariales.</title>
        <authorList>
            <consortium name="Lawrence Berkeley National Laboratory"/>
            <person name="Hensen N."/>
            <person name="Bonometti L."/>
            <person name="Westerberg I."/>
            <person name="Brannstrom I.O."/>
            <person name="Guillou S."/>
            <person name="Cros-Aarteil S."/>
            <person name="Calhoun S."/>
            <person name="Haridas S."/>
            <person name="Kuo A."/>
            <person name="Mondo S."/>
            <person name="Pangilinan J."/>
            <person name="Riley R."/>
            <person name="Labutti K."/>
            <person name="Andreopoulos B."/>
            <person name="Lipzen A."/>
            <person name="Chen C."/>
            <person name="Yanf M."/>
            <person name="Daum C."/>
            <person name="Ng V."/>
            <person name="Clum A."/>
            <person name="Steindorff A."/>
            <person name="Ohm R."/>
            <person name="Martin F."/>
            <person name="Silar P."/>
            <person name="Natvig D."/>
            <person name="Lalanne C."/>
            <person name="Gautier V."/>
            <person name="Ament-Velasquez S.L."/>
            <person name="Kruys A."/>
            <person name="Hutchinson M.I."/>
            <person name="Powell A.J."/>
            <person name="Barry K."/>
            <person name="Miller A.N."/>
            <person name="Grigoriev I.V."/>
            <person name="Debuchy R."/>
            <person name="Gladieux P."/>
            <person name="Thoren M.H."/>
            <person name="Johannesson H."/>
        </authorList>
    </citation>
    <scope>NUCLEOTIDE SEQUENCE</scope>
    <source>
        <strain evidence="2">SMH4607-1</strain>
    </source>
</reference>
<dbReference type="PANTHER" id="PTHR43464:SF52">
    <property type="entry name" value="PUTATIVE-RELATED"/>
    <property type="match status" value="1"/>
</dbReference>
<keyword evidence="2" id="KW-0808">Transferase</keyword>
<keyword evidence="3" id="KW-1185">Reference proteome</keyword>
<feature type="domain" description="Methyltransferase type 12" evidence="1">
    <location>
        <begin position="61"/>
        <end position="157"/>
    </location>
</feature>
<proteinExistence type="predicted"/>
<dbReference type="PANTHER" id="PTHR43464">
    <property type="entry name" value="METHYLTRANSFERASE"/>
    <property type="match status" value="1"/>
</dbReference>
<protein>
    <submittedName>
        <fullName evidence="2">Methyltransferase</fullName>
    </submittedName>
</protein>
<dbReference type="InterPro" id="IPR029063">
    <property type="entry name" value="SAM-dependent_MTases_sf"/>
</dbReference>
<name>A0AA40APB4_9PEZI</name>
<dbReference type="EMBL" id="JAUKUA010000003">
    <property type="protein sequence ID" value="KAK0719492.1"/>
    <property type="molecule type" value="Genomic_DNA"/>
</dbReference>
<sequence length="244" mass="26329">MANPGAPLSIKYLDTATAYDLWSSVYDTDSNFLQALDSLEMISLLPRLTFLIASPKPWKLVDLGCGTGRNTVHLVTLPDVEVVGLDLSPKMLEVARGRLEAAAPGGGFSLRVFDVSKPGGEVPRGADAVVSTLVLEHIALGVYFEAAAGMLKDGGLLLVTNMHSEMGRISQAGFIDPHTGEKIRPKSYAHSVEEVVAEAGKNGFEVVEGFCERGITEENWQSFGPRAEKWVGVKVWYGGILRKI</sequence>
<evidence type="ECO:0000259" key="1">
    <source>
        <dbReference type="Pfam" id="PF08242"/>
    </source>
</evidence>
<dbReference type="GO" id="GO:0010420">
    <property type="term" value="F:polyprenyldihydroxybenzoate methyltransferase activity"/>
    <property type="evidence" value="ECO:0007669"/>
    <property type="project" value="TreeGrafter"/>
</dbReference>
<dbReference type="CDD" id="cd02440">
    <property type="entry name" value="AdoMet_MTases"/>
    <property type="match status" value="1"/>
</dbReference>
<gene>
    <name evidence="2" type="ORF">B0H67DRAFT_642840</name>
</gene>
<evidence type="ECO:0000313" key="2">
    <source>
        <dbReference type="EMBL" id="KAK0719492.1"/>
    </source>
</evidence>
<accession>A0AA40APB4</accession>
<dbReference type="Proteomes" id="UP001172102">
    <property type="component" value="Unassembled WGS sequence"/>
</dbReference>
<keyword evidence="2" id="KW-0489">Methyltransferase</keyword>
<evidence type="ECO:0000313" key="3">
    <source>
        <dbReference type="Proteomes" id="UP001172102"/>
    </source>
</evidence>